<protein>
    <submittedName>
        <fullName evidence="1">Uncharacterized protein</fullName>
    </submittedName>
</protein>
<evidence type="ECO:0000313" key="2">
    <source>
        <dbReference type="Proteomes" id="UP000239239"/>
    </source>
</evidence>
<gene>
    <name evidence="1" type="ORF">C3928_11320</name>
</gene>
<organism evidence="1 2">
    <name type="scientific">Legionella pneumophila</name>
    <dbReference type="NCBI Taxonomy" id="446"/>
    <lineage>
        <taxon>Bacteria</taxon>
        <taxon>Pseudomonadati</taxon>
        <taxon>Pseudomonadota</taxon>
        <taxon>Gammaproteobacteria</taxon>
        <taxon>Legionellales</taxon>
        <taxon>Legionellaceae</taxon>
        <taxon>Legionella</taxon>
    </lineage>
</organism>
<dbReference type="Proteomes" id="UP000239239">
    <property type="component" value="Unassembled WGS sequence"/>
</dbReference>
<reference evidence="1 2" key="1">
    <citation type="submission" date="2018-02" db="EMBL/GenBank/DDBJ databases">
        <title>Draft genome sequences of four Legionella pneumophila clinical strains isolated in Ontario.</title>
        <authorList>
            <person name="Fortuna A."/>
            <person name="Ramnarine R."/>
            <person name="Li A."/>
            <person name="Frantz C."/>
            <person name="Mallo G."/>
        </authorList>
    </citation>
    <scope>NUCLEOTIDE SEQUENCE [LARGE SCALE GENOMIC DNA]</scope>
    <source>
        <strain evidence="1 2">LG61</strain>
    </source>
</reference>
<sequence length="499" mass="57105">MKKIVYVLLLISSLAHANCVIYFNEQPVNKKLSDPLYSLLSNAEICPQSIQELRSSMRLRGLKEVIGMVANRGRNNPTEGSFSFFESVYGALATDQLIAKGELFLGYFTRLKDGLIILDQKPRKGKLLIEAISWDTRKALYNFYELRGIENGGVRWFYRGNSKDAYKDNTWLYRISPEGENHFGSRMRCSACHNSGGPILKEQALPHNDWWTNQRPLILLPNKPDRDVGQLLEQVSDASLFASDVITGMQHLLNSKKMQVFQGKLSFQEQLRPLFCTTEINLQSSTDSSETVVSIPSAFWLNPLLGNIDLTISIEDYNQLLKEFNIRFPETSLQDADHAWLTPVKGEADLNAIKQLIQHNIITKKFAQSVLMIDFTNPLFSSKRCELLKLIPESSQTNGKEWMEQFLVNLRNNEDQFKGARQLADYMSNGQLDSKDLMKKIKIYEYFLNQSISTRSGLRKHFQQLIELRKAVFSNELSQNPLGQILEPGFRVIFPESQQ</sequence>
<dbReference type="RefSeq" id="WP_027227263.1">
    <property type="nucleotide sequence ID" value="NZ_CP017601.1"/>
</dbReference>
<dbReference type="OrthoDB" id="8565154at2"/>
<dbReference type="EMBL" id="PQWY01000016">
    <property type="protein sequence ID" value="PPK29659.1"/>
    <property type="molecule type" value="Genomic_DNA"/>
</dbReference>
<proteinExistence type="predicted"/>
<comment type="caution">
    <text evidence="1">The sequence shown here is derived from an EMBL/GenBank/DDBJ whole genome shotgun (WGS) entry which is preliminary data.</text>
</comment>
<dbReference type="AlphaFoldDB" id="A0A2S6EWU3"/>
<accession>A0A2S6EWU3</accession>
<evidence type="ECO:0000313" key="1">
    <source>
        <dbReference type="EMBL" id="PPK29659.1"/>
    </source>
</evidence>
<name>A0A2S6EWU3_LEGPN</name>